<feature type="compositionally biased region" description="Polar residues" evidence="1">
    <location>
        <begin position="30"/>
        <end position="53"/>
    </location>
</feature>
<dbReference type="EMBL" id="JAPDDP010000039">
    <property type="protein sequence ID" value="MDA0182696.1"/>
    <property type="molecule type" value="Genomic_DNA"/>
</dbReference>
<name>A0A9X3NER2_9ACTN</name>
<protein>
    <submittedName>
        <fullName evidence="2">Uncharacterized protein</fullName>
    </submittedName>
</protein>
<organism evidence="2 3">
    <name type="scientific">Solirubrobacter phytolaccae</name>
    <dbReference type="NCBI Taxonomy" id="1404360"/>
    <lineage>
        <taxon>Bacteria</taxon>
        <taxon>Bacillati</taxon>
        <taxon>Actinomycetota</taxon>
        <taxon>Thermoleophilia</taxon>
        <taxon>Solirubrobacterales</taxon>
        <taxon>Solirubrobacteraceae</taxon>
        <taxon>Solirubrobacter</taxon>
    </lineage>
</organism>
<gene>
    <name evidence="2" type="ORF">OJ997_20460</name>
</gene>
<dbReference type="Proteomes" id="UP001147653">
    <property type="component" value="Unassembled WGS sequence"/>
</dbReference>
<evidence type="ECO:0000313" key="3">
    <source>
        <dbReference type="Proteomes" id="UP001147653"/>
    </source>
</evidence>
<dbReference type="AlphaFoldDB" id="A0A9X3NER2"/>
<reference evidence="2" key="1">
    <citation type="submission" date="2022-10" db="EMBL/GenBank/DDBJ databases">
        <title>The WGS of Solirubrobacter phytolaccae KCTC 29190.</title>
        <authorList>
            <person name="Jiang Z."/>
        </authorList>
    </citation>
    <scope>NUCLEOTIDE SEQUENCE</scope>
    <source>
        <strain evidence="2">KCTC 29190</strain>
    </source>
</reference>
<keyword evidence="3" id="KW-1185">Reference proteome</keyword>
<comment type="caution">
    <text evidence="2">The sequence shown here is derived from an EMBL/GenBank/DDBJ whole genome shotgun (WGS) entry which is preliminary data.</text>
</comment>
<feature type="region of interest" description="Disordered" evidence="1">
    <location>
        <begin position="1"/>
        <end position="53"/>
    </location>
</feature>
<evidence type="ECO:0000313" key="2">
    <source>
        <dbReference type="EMBL" id="MDA0182696.1"/>
    </source>
</evidence>
<sequence length="68" mass="6936">MRAASSAARATSSERPTAKKTSDTAITAAIPTSDSATPSPTVLSPHSTHTTMPVTIIVRAAATQVRMA</sequence>
<dbReference type="RefSeq" id="WP_270027073.1">
    <property type="nucleotide sequence ID" value="NZ_JAPDDP010000039.1"/>
</dbReference>
<feature type="compositionally biased region" description="Low complexity" evidence="1">
    <location>
        <begin position="1"/>
        <end position="15"/>
    </location>
</feature>
<proteinExistence type="predicted"/>
<evidence type="ECO:0000256" key="1">
    <source>
        <dbReference type="SAM" id="MobiDB-lite"/>
    </source>
</evidence>
<accession>A0A9X3NER2</accession>